<accession>A0ABW4R2X3</accession>
<protein>
    <submittedName>
        <fullName evidence="4">Glycosyltransferase family 8 protein</fullName>
    </submittedName>
</protein>
<organism evidence="4 5">
    <name type="scientific">Paracoccus pacificus</name>
    <dbReference type="NCBI Taxonomy" id="1463598"/>
    <lineage>
        <taxon>Bacteria</taxon>
        <taxon>Pseudomonadati</taxon>
        <taxon>Pseudomonadota</taxon>
        <taxon>Alphaproteobacteria</taxon>
        <taxon>Rhodobacterales</taxon>
        <taxon>Paracoccaceae</taxon>
        <taxon>Paracoccus</taxon>
    </lineage>
</organism>
<dbReference type="PANTHER" id="PTHR13778">
    <property type="entry name" value="GLYCOSYLTRANSFERASE 8 DOMAIN-CONTAINING PROTEIN"/>
    <property type="match status" value="1"/>
</dbReference>
<dbReference type="PANTHER" id="PTHR13778:SF47">
    <property type="entry name" value="LIPOPOLYSACCHARIDE 1,3-GALACTOSYLTRANSFERASE"/>
    <property type="match status" value="1"/>
</dbReference>
<dbReference type="InterPro" id="IPR050748">
    <property type="entry name" value="Glycosyltrans_8_dom-fam"/>
</dbReference>
<keyword evidence="5" id="KW-1185">Reference proteome</keyword>
<evidence type="ECO:0000313" key="5">
    <source>
        <dbReference type="Proteomes" id="UP001597213"/>
    </source>
</evidence>
<keyword evidence="1" id="KW-0328">Glycosyltransferase</keyword>
<keyword evidence="3" id="KW-0479">Metal-binding</keyword>
<evidence type="ECO:0000256" key="1">
    <source>
        <dbReference type="ARBA" id="ARBA00022676"/>
    </source>
</evidence>
<dbReference type="Gene3D" id="3.90.550.10">
    <property type="entry name" value="Spore Coat Polysaccharide Biosynthesis Protein SpsA, Chain A"/>
    <property type="match status" value="1"/>
</dbReference>
<dbReference type="EMBL" id="JBHUEN010000006">
    <property type="protein sequence ID" value="MFD1880584.1"/>
    <property type="molecule type" value="Genomic_DNA"/>
</dbReference>
<dbReference type="InterPro" id="IPR002495">
    <property type="entry name" value="Glyco_trans_8"/>
</dbReference>
<comment type="caution">
    <text evidence="4">The sequence shown here is derived from an EMBL/GenBank/DDBJ whole genome shotgun (WGS) entry which is preliminary data.</text>
</comment>
<evidence type="ECO:0000313" key="4">
    <source>
        <dbReference type="EMBL" id="MFD1880584.1"/>
    </source>
</evidence>
<dbReference type="SUPFAM" id="SSF53448">
    <property type="entry name" value="Nucleotide-diphospho-sugar transferases"/>
    <property type="match status" value="1"/>
</dbReference>
<evidence type="ECO:0000256" key="3">
    <source>
        <dbReference type="ARBA" id="ARBA00022723"/>
    </source>
</evidence>
<dbReference type="Proteomes" id="UP001597213">
    <property type="component" value="Unassembled WGS sequence"/>
</dbReference>
<dbReference type="RefSeq" id="WP_379139875.1">
    <property type="nucleotide sequence ID" value="NZ_JBHUEN010000006.1"/>
</dbReference>
<gene>
    <name evidence="4" type="ORF">ACFSCT_02500</name>
</gene>
<sequence length="292" mass="32657">MLRLAVICDPNALRPTALAVESALSHATGPVELIVVGLDFAASDWARLDRMVASFPQTILTRIDFDISQLGDAGAVSAHISRATFARLFLHRLVDGVVLYMDGDVLVTGDLSRLKPQALAGQPIAAVPDFVVQKWCARRNGFRRRTALQKLRRWAEYSGDPARYFNAGVILMDMPAIRADAGLVAALEDVATASGYPLGDQDHLNRVFQNRATLIDPAWNCSWGRLHRQRSLMAKAGLPMAPPSDLAIIHYHGPNKPWKKLGWRKNWPRWPQIQRYRRALRAFNARYLDLAF</sequence>
<dbReference type="Pfam" id="PF01501">
    <property type="entry name" value="Glyco_transf_8"/>
    <property type="match status" value="1"/>
</dbReference>
<evidence type="ECO:0000256" key="2">
    <source>
        <dbReference type="ARBA" id="ARBA00022679"/>
    </source>
</evidence>
<reference evidence="5" key="1">
    <citation type="journal article" date="2019" name="Int. J. Syst. Evol. Microbiol.">
        <title>The Global Catalogue of Microorganisms (GCM) 10K type strain sequencing project: providing services to taxonomists for standard genome sequencing and annotation.</title>
        <authorList>
            <consortium name="The Broad Institute Genomics Platform"/>
            <consortium name="The Broad Institute Genome Sequencing Center for Infectious Disease"/>
            <person name="Wu L."/>
            <person name="Ma J."/>
        </authorList>
    </citation>
    <scope>NUCLEOTIDE SEQUENCE [LARGE SCALE GENOMIC DNA]</scope>
    <source>
        <strain evidence="5">CCUG 56029</strain>
    </source>
</reference>
<keyword evidence="2" id="KW-0808">Transferase</keyword>
<name>A0ABW4R2X3_9RHOB</name>
<proteinExistence type="predicted"/>
<dbReference type="InterPro" id="IPR029044">
    <property type="entry name" value="Nucleotide-diphossugar_trans"/>
</dbReference>